<keyword evidence="2" id="KW-0251">Elongation factor</keyword>
<name>W8VZG9_9FLAO</name>
<keyword evidence="2" id="KW-0648">Protein biosynthesis</keyword>
<feature type="domain" description="Transcription elongation factor GreA/GreB C-terminal" evidence="1">
    <location>
        <begin position="91"/>
        <end position="166"/>
    </location>
</feature>
<protein>
    <submittedName>
        <fullName evidence="2">Transcription elongation factor GreB</fullName>
    </submittedName>
</protein>
<dbReference type="HOGENOM" id="CLU_101379_3_1_10"/>
<dbReference type="Gene3D" id="3.10.50.30">
    <property type="entry name" value="Transcription elongation factor, GreA/GreB, C-terminal domain"/>
    <property type="match status" value="1"/>
</dbReference>
<evidence type="ECO:0000313" key="2">
    <source>
        <dbReference type="EMBL" id="BAO54556.1"/>
    </source>
</evidence>
<dbReference type="SUPFAM" id="SSF54534">
    <property type="entry name" value="FKBP-like"/>
    <property type="match status" value="1"/>
</dbReference>
<evidence type="ECO:0000259" key="1">
    <source>
        <dbReference type="Pfam" id="PF01272"/>
    </source>
</evidence>
<sequence>MSRGFVKEGDQEEPLVIPPRAILPDGVINYVTPVGFEELQEESSLLEKQYGNLEIENEIDLRREQNMIHGKIKLLKERIASARIINPEDQAQDEVRFGAQVKYKNMAAMLTQVISIVGVDEADVSKGKIAFTTPIAKALAGAKKEDVVEFKLGNEIQKLKILEINY</sequence>
<dbReference type="KEGG" id="nmf:NMS_0547"/>
<dbReference type="InterPro" id="IPR036953">
    <property type="entry name" value="GreA/GreB_C_sf"/>
</dbReference>
<dbReference type="InterPro" id="IPR023459">
    <property type="entry name" value="Tscrpt_elong_fac_GreA/B_fam"/>
</dbReference>
<keyword evidence="3" id="KW-1185">Reference proteome</keyword>
<dbReference type="Proteomes" id="UP000031760">
    <property type="component" value="Chromosome"/>
</dbReference>
<dbReference type="PIRSF" id="PIRSF006092">
    <property type="entry name" value="GreA_GreB"/>
    <property type="match status" value="1"/>
</dbReference>
<dbReference type="OrthoDB" id="1094048at2"/>
<reference evidence="2 3" key="1">
    <citation type="journal article" date="2014" name="Proc. Natl. Acad. Sci. U.S.A.">
        <title>Functional characterization of flavobacteria rhodopsins reveals a unique class of light-driven chloride pump in bacteria.</title>
        <authorList>
            <person name="Yoshizawa S."/>
            <person name="Kumagai Y."/>
            <person name="Kim H."/>
            <person name="Ogura Y."/>
            <person name="Hayashi T."/>
            <person name="Iwasaki W."/>
            <person name="DeLong E.F."/>
            <person name="Kogure K."/>
        </authorList>
    </citation>
    <scope>NUCLEOTIDE SEQUENCE [LARGE SCALE GENOMIC DNA]</scope>
    <source>
        <strain evidence="2 3">S1-08</strain>
    </source>
</reference>
<dbReference type="GO" id="GO:0003677">
    <property type="term" value="F:DNA binding"/>
    <property type="evidence" value="ECO:0007669"/>
    <property type="project" value="InterPro"/>
</dbReference>
<dbReference type="GO" id="GO:0032784">
    <property type="term" value="P:regulation of DNA-templated transcription elongation"/>
    <property type="evidence" value="ECO:0007669"/>
    <property type="project" value="InterPro"/>
</dbReference>
<dbReference type="PANTHER" id="PTHR30437:SF4">
    <property type="entry name" value="TRANSCRIPTION ELONGATION FACTOR GREA"/>
    <property type="match status" value="1"/>
</dbReference>
<dbReference type="GO" id="GO:0006354">
    <property type="term" value="P:DNA-templated transcription elongation"/>
    <property type="evidence" value="ECO:0007669"/>
    <property type="project" value="TreeGrafter"/>
</dbReference>
<dbReference type="RefSeq" id="WP_041495271.1">
    <property type="nucleotide sequence ID" value="NZ_AP014548.1"/>
</dbReference>
<dbReference type="InterPro" id="IPR001437">
    <property type="entry name" value="Tscrpt_elong_fac_GreA/B_C"/>
</dbReference>
<dbReference type="Pfam" id="PF01272">
    <property type="entry name" value="GreA_GreB"/>
    <property type="match status" value="1"/>
</dbReference>
<dbReference type="AlphaFoldDB" id="W8VZG9"/>
<dbReference type="STRING" id="1454201.NMS_0547"/>
<dbReference type="EMBL" id="AP014548">
    <property type="protein sequence ID" value="BAO54556.1"/>
    <property type="molecule type" value="Genomic_DNA"/>
</dbReference>
<accession>W8VZG9</accession>
<proteinExistence type="predicted"/>
<organism evidence="2 3">
    <name type="scientific">Nonlabens marinus S1-08</name>
    <dbReference type="NCBI Taxonomy" id="1454201"/>
    <lineage>
        <taxon>Bacteria</taxon>
        <taxon>Pseudomonadati</taxon>
        <taxon>Bacteroidota</taxon>
        <taxon>Flavobacteriia</taxon>
        <taxon>Flavobacteriales</taxon>
        <taxon>Flavobacteriaceae</taxon>
        <taxon>Nonlabens</taxon>
    </lineage>
</organism>
<dbReference type="PANTHER" id="PTHR30437">
    <property type="entry name" value="TRANSCRIPTION ELONGATION FACTOR GREA"/>
    <property type="match status" value="1"/>
</dbReference>
<dbReference type="GO" id="GO:0003746">
    <property type="term" value="F:translation elongation factor activity"/>
    <property type="evidence" value="ECO:0007669"/>
    <property type="project" value="UniProtKB-KW"/>
</dbReference>
<dbReference type="GO" id="GO:0070063">
    <property type="term" value="F:RNA polymerase binding"/>
    <property type="evidence" value="ECO:0007669"/>
    <property type="project" value="InterPro"/>
</dbReference>
<evidence type="ECO:0000313" key="3">
    <source>
        <dbReference type="Proteomes" id="UP000031760"/>
    </source>
</evidence>
<gene>
    <name evidence="2" type="ORF">NMS_0547</name>
</gene>